<comment type="caution">
    <text evidence="2">The sequence shown here is derived from an EMBL/GenBank/DDBJ whole genome shotgun (WGS) entry which is preliminary data.</text>
</comment>
<dbReference type="EMBL" id="ADLT01000001">
    <property type="protein sequence ID" value="EHO63997.1"/>
    <property type="molecule type" value="Genomic_DNA"/>
</dbReference>
<dbReference type="PANTHER" id="PTHR43575:SF1">
    <property type="entry name" value="PROTEIN ABCI7, CHLOROPLASTIC"/>
    <property type="match status" value="1"/>
</dbReference>
<dbReference type="InterPro" id="IPR037284">
    <property type="entry name" value="SUF_FeS_clus_asmbl_SufBD_sf"/>
</dbReference>
<dbReference type="InterPro" id="IPR055346">
    <property type="entry name" value="Fe-S_cluster_assembly_SufBD"/>
</dbReference>
<evidence type="ECO:0000259" key="1">
    <source>
        <dbReference type="Pfam" id="PF01458"/>
    </source>
</evidence>
<feature type="domain" description="SUF system FeS cluster assembly SufBD core" evidence="1">
    <location>
        <begin position="95"/>
        <end position="316"/>
    </location>
</feature>
<reference evidence="2 3" key="1">
    <citation type="submission" date="2011-11" db="EMBL/GenBank/DDBJ databases">
        <title>The Genome Sequence of Dialister succinatiphilus YIT 11850.</title>
        <authorList>
            <consortium name="The Broad Institute Genome Sequencing Platform"/>
            <person name="Earl A."/>
            <person name="Ward D."/>
            <person name="Feldgarden M."/>
            <person name="Gevers D."/>
            <person name="Morotomi M."/>
            <person name="Young S.K."/>
            <person name="Zeng Q."/>
            <person name="Gargeya S."/>
            <person name="Fitzgerald M."/>
            <person name="Haas B."/>
            <person name="Abouelleil A."/>
            <person name="Alvarado L."/>
            <person name="Arachchi H.M."/>
            <person name="Berlin A."/>
            <person name="Brown A."/>
            <person name="Chapman S.B."/>
            <person name="Dunbar C."/>
            <person name="Gearin G."/>
            <person name="Goldberg J."/>
            <person name="Griggs A."/>
            <person name="Gujja S."/>
            <person name="Heiman D."/>
            <person name="Howarth C."/>
            <person name="Lui A."/>
            <person name="MacDonald P.J.P."/>
            <person name="Montmayeur A."/>
            <person name="Murphy C."/>
            <person name="Neiman D."/>
            <person name="Pearson M."/>
            <person name="Priest M."/>
            <person name="Roberts A."/>
            <person name="Saif S."/>
            <person name="Shea T."/>
            <person name="Sisk P."/>
            <person name="Stolte C."/>
            <person name="Sykes S."/>
            <person name="Wortman J."/>
            <person name="Nusbaum C."/>
            <person name="Birren B."/>
        </authorList>
    </citation>
    <scope>NUCLEOTIDE SEQUENCE [LARGE SCALE GENOMIC DNA]</scope>
    <source>
        <strain evidence="2 3">YIT 11850</strain>
    </source>
</reference>
<dbReference type="RefSeq" id="WP_008858561.1">
    <property type="nucleotide sequence ID" value="NZ_JH591187.1"/>
</dbReference>
<dbReference type="PANTHER" id="PTHR43575">
    <property type="entry name" value="PROTEIN ABCI7, CHLOROPLASTIC"/>
    <property type="match status" value="1"/>
</dbReference>
<evidence type="ECO:0000313" key="3">
    <source>
        <dbReference type="Proteomes" id="UP000003277"/>
    </source>
</evidence>
<evidence type="ECO:0000313" key="2">
    <source>
        <dbReference type="EMBL" id="EHO63997.1"/>
    </source>
</evidence>
<name>H1CXG6_9FIRM</name>
<dbReference type="Pfam" id="PF01458">
    <property type="entry name" value="SUFBD_core"/>
    <property type="match status" value="1"/>
</dbReference>
<dbReference type="InterPro" id="IPR000825">
    <property type="entry name" value="SUF_FeS_clus_asmbl_SufBD_core"/>
</dbReference>
<dbReference type="OrthoDB" id="9803529at2"/>
<dbReference type="AlphaFoldDB" id="H1CXG6"/>
<dbReference type="Proteomes" id="UP000003277">
    <property type="component" value="Unassembled WGS sequence"/>
</dbReference>
<keyword evidence="3" id="KW-1185">Reference proteome</keyword>
<dbReference type="HOGENOM" id="CLU_026231_2_0_9"/>
<dbReference type="eggNOG" id="COG0719">
    <property type="taxonomic scope" value="Bacteria"/>
</dbReference>
<dbReference type="GO" id="GO:0016226">
    <property type="term" value="P:iron-sulfur cluster assembly"/>
    <property type="evidence" value="ECO:0007669"/>
    <property type="project" value="InterPro"/>
</dbReference>
<sequence length="346" mass="37917">MEEIRINRLPLLTYRYLHTNDTPVSFEAPKRGGEPHFSDLSYVKEGGTLPADFKGASEETVKALKQGSHYTITIPAETKAELTITLSGKGQADFAGSFLFHLGKESSLNLIWILQGKTEKGTCVAGAYYDLAENANLKVSRLESGLSGVEIFDQRHAVLARGARADFSAAELGGENIYVHSYGLLAGDHSAMTEKAVYAGTKKQHLDFFYHIDHVGKKTHAEIDVKGALDDDSKKIFRGTLNFKKGCSGSVGDEGDYAIQLSPKTKNISLPLLLCTEDDVQGNHASSAGQLDANTIYFLMSRGFSLEEARRIVIEALIRPIIDGMDSSVRDEIITELRQKLDSKEL</sequence>
<gene>
    <name evidence="2" type="ORF">HMPREF9453_00054</name>
</gene>
<dbReference type="SUPFAM" id="SSF101960">
    <property type="entry name" value="Stabilizer of iron transporter SufD"/>
    <property type="match status" value="1"/>
</dbReference>
<proteinExistence type="predicted"/>
<organism evidence="2 3">
    <name type="scientific">Dialister succinatiphilus YIT 11850</name>
    <dbReference type="NCBI Taxonomy" id="742743"/>
    <lineage>
        <taxon>Bacteria</taxon>
        <taxon>Bacillati</taxon>
        <taxon>Bacillota</taxon>
        <taxon>Negativicutes</taxon>
        <taxon>Veillonellales</taxon>
        <taxon>Veillonellaceae</taxon>
        <taxon>Dialister</taxon>
    </lineage>
</organism>
<accession>H1CXG6</accession>
<dbReference type="PATRIC" id="fig|742743.3.peg.56"/>
<protein>
    <recommendedName>
        <fullName evidence="1">SUF system FeS cluster assembly SufBD core domain-containing protein</fullName>
    </recommendedName>
</protein>
<dbReference type="STRING" id="742743.HMPREF9453_00054"/>